<dbReference type="GO" id="GO:0007094">
    <property type="term" value="P:mitotic spindle assembly checkpoint signaling"/>
    <property type="evidence" value="ECO:0007669"/>
    <property type="project" value="TreeGrafter"/>
</dbReference>
<gene>
    <name evidence="5" type="primary">CPH41</name>
</gene>
<dbReference type="EMBL" id="GU070726">
    <property type="protein sequence ID" value="ACY06936.1"/>
    <property type="molecule type" value="Genomic_DNA"/>
</dbReference>
<dbReference type="PANTHER" id="PTHR12205">
    <property type="entry name" value="CENTROMERE/KINETOCHORE PROTEIN ZW10"/>
    <property type="match status" value="1"/>
</dbReference>
<evidence type="ECO:0000313" key="5">
    <source>
        <dbReference type="EMBL" id="ACY06936.1"/>
    </source>
</evidence>
<dbReference type="Pfam" id="PF22766">
    <property type="entry name" value="ZW10_C2"/>
    <property type="match status" value="1"/>
</dbReference>
<feature type="compositionally biased region" description="Pro residues" evidence="1">
    <location>
        <begin position="818"/>
        <end position="827"/>
    </location>
</feature>
<dbReference type="GO" id="GO:0005737">
    <property type="term" value="C:cytoplasm"/>
    <property type="evidence" value="ECO:0007669"/>
    <property type="project" value="GOC"/>
</dbReference>
<dbReference type="InterPro" id="IPR048344">
    <property type="entry name" value="Zw10_middle"/>
</dbReference>
<proteinExistence type="predicted"/>
<name>D0VEQ2_BOMMO</name>
<evidence type="ECO:0000259" key="3">
    <source>
        <dbReference type="Pfam" id="PF20666"/>
    </source>
</evidence>
<dbReference type="PaxDb" id="7091-BGIBMGA009344-TA"/>
<feature type="domain" description="Centromere/kinetochore protein zw10 middle" evidence="2">
    <location>
        <begin position="202"/>
        <end position="396"/>
    </location>
</feature>
<evidence type="ECO:0000259" key="2">
    <source>
        <dbReference type="Pfam" id="PF20665"/>
    </source>
</evidence>
<evidence type="ECO:0000259" key="4">
    <source>
        <dbReference type="Pfam" id="PF22766"/>
    </source>
</evidence>
<dbReference type="GO" id="GO:0006888">
    <property type="term" value="P:endoplasmic reticulum to Golgi vesicle-mediated transport"/>
    <property type="evidence" value="ECO:0007669"/>
    <property type="project" value="TreeGrafter"/>
</dbReference>
<dbReference type="Pfam" id="PF20665">
    <property type="entry name" value="Zw10_middle"/>
    <property type="match status" value="1"/>
</dbReference>
<dbReference type="HOGENOM" id="CLU_247839_0_0_1"/>
<accession>D0VEQ2</accession>
<dbReference type="InterPro" id="IPR046362">
    <property type="entry name" value="Zw10/DSL1_C_sf"/>
</dbReference>
<dbReference type="InterPro" id="IPR048343">
    <property type="entry name" value="ZW10_C"/>
</dbReference>
<dbReference type="Gene3D" id="1.10.357.150">
    <property type="match status" value="1"/>
</dbReference>
<dbReference type="STRING" id="7091.D0VEQ2"/>
<organism evidence="5">
    <name type="scientific">Bombyx mori</name>
    <name type="common">Silk moth</name>
    <dbReference type="NCBI Taxonomy" id="7091"/>
    <lineage>
        <taxon>Eukaryota</taxon>
        <taxon>Metazoa</taxon>
        <taxon>Ecdysozoa</taxon>
        <taxon>Arthropoda</taxon>
        <taxon>Hexapoda</taxon>
        <taxon>Insecta</taxon>
        <taxon>Pterygota</taxon>
        <taxon>Neoptera</taxon>
        <taxon>Endopterygota</taxon>
        <taxon>Lepidoptera</taxon>
        <taxon>Glossata</taxon>
        <taxon>Ditrysia</taxon>
        <taxon>Bombycoidea</taxon>
        <taxon>Bombycidae</taxon>
        <taxon>Bombycinae</taxon>
        <taxon>Bombyx</taxon>
    </lineage>
</organism>
<reference evidence="5" key="1">
    <citation type="submission" date="2009-10" db="EMBL/GenBank/DDBJ databases">
        <title>Expression profile of cuticular genes of silkworm, Bombyx mori.</title>
        <authorList>
            <consortium name="The International Silkworm Genome Consortium"/>
            <person name="Liang J."/>
            <person name="Xiang Z."/>
            <person name="He N."/>
        </authorList>
    </citation>
    <scope>NUCLEOTIDE SEQUENCE</scope>
</reference>
<feature type="compositionally biased region" description="Low complexity" evidence="1">
    <location>
        <begin position="790"/>
        <end position="813"/>
    </location>
</feature>
<dbReference type="Pfam" id="PF20666">
    <property type="entry name" value="ZW10_C"/>
    <property type="match status" value="1"/>
</dbReference>
<evidence type="ECO:0000256" key="1">
    <source>
        <dbReference type="SAM" id="MobiDB-lite"/>
    </source>
</evidence>
<protein>
    <submittedName>
        <fullName evidence="5">Putative cuticle protein CPH41</fullName>
    </submittedName>
</protein>
<dbReference type="eggNOG" id="KOG2163">
    <property type="taxonomic scope" value="Eukaryota"/>
</dbReference>
<feature type="region of interest" description="Disordered" evidence="1">
    <location>
        <begin position="787"/>
        <end position="833"/>
    </location>
</feature>
<dbReference type="PANTHER" id="PTHR12205:SF0">
    <property type="entry name" value="CENTROMERE_KINETOCHORE PROTEIN ZW10 HOMOLOG"/>
    <property type="match status" value="1"/>
</dbReference>
<feature type="domain" description="Centromere/kinetochore protein zw10 C-terminal" evidence="3">
    <location>
        <begin position="433"/>
        <end position="495"/>
    </location>
</feature>
<dbReference type="InterPro" id="IPR055148">
    <property type="entry name" value="ZW10_C_2"/>
</dbReference>
<dbReference type="InParanoid" id="D0VEQ2"/>
<sequence>MSLVSCAVSEEANKINSDNVKKYQHELLPKLKDLTERVQLLSWALQQNVIDTYINYTVTKSLEQLNFKSRKLKIDNDYNTLEEELRTFTEDFNDNDGIMKNAEALHKSYHILKDLCVLGEAKSVINRANHEFNRYNYSEAMLSLKNLKGQLDNVKADGNVAKVVLNLYDHVENQLALFTAHLSIEWEDVFTWSEKKGLNFLIYSLSVQQSDQVLLQRILNTLYVTDRMKAELWSFSDFFINKLVHNVIRHNCDIFTEDHIGAIVFNIKIDLSDNTKPNYQTIFNNLTAIFEFLQSTLGSQFQSDETFTQIFAKSIKSDFFDKIIEDCVRSNLQSYDGSYQSYKNIVIELDSFNKFLIEIKFVDPDDSPLNSYIENTECLLYNKKCEKLLINVRSLISQSLSYDSIEVGSTLNDNKTDQSNNEIPWDLNAPVYLPKCMISRNVKTIMTLIKDHLEESSKLPEKYSMKFVSYIKDIAVMYQCVVPRKFKINLESCPSDIGMNDNYPLIKVLIHRILLTSMVNFFTALFFNNCYYLAHGLVGPPWCTTLPQDLADRLVLVLFECIQGLRVLGLEKLSLYLQQQKTVIQEGIQPKESTSWTHEEFEHFDCGLNRAMTLMKELKTSWLHILPSRMYVMSMCTLIEVLCETVLNRIFCDIKHVSEDLVYLIATRIEDTLEEVVTLFEEPIELEEQISIWIKFSRMPLLLKAQLLEISELWNKDRELFSDYTCEEFRHVTALVITVLVIVVHQGNGVAAYDDGRVDQIAEEAKNRAVTIIDGPKYVEPPRSVDVLLNTSNPAPNTNNNNSNVNVQHPNNTKPEQRPPSKPPITPDKPGKQIYFPKMPRPTYYAHIQKIPQPRHHHQPPFKYYHSPNSIYKFPRVIPLPPHLRNHYYLKSQPLMFAASTGKPSIVKSPKFSLPVQTINGIRTEFVRPPKFWNITSTTTTTTTTTEATTTTKALRTKRIWPKRTSELDNSTLSNATVLDNSSLSNSSNEDYLETSATFRRFRYAYKNATTTSTTQSPTLRSYRPVTRIPKIKSTTPTINFTAIGPNDWVPIVPSHFPKLRTLLAPIPTPINKRSDFITNSETPPEKQMMYLQSFGLVPVSKNSETAMTRKKMVFFKRKRQLNPYYSGYSPRPGKPLKGVIYGDQETDESHSHPRVVTKIKHHHHHHHHRYIKTVEKPVKVPYKVEIPKPYPVTVEKKVPYPVEKIKFVDKPVPYPVTVEKRIPYPIGIKVPHPVPVKVVEKEYVPKPYPIVHHVPVVKHVQVKVPHPVPVPVEKKVPYPVEVKVPVDRPVPVRVTVEKKVPYPVPVKVLVPQPYPVETKVPYPVEVKVKEPVEVIRHVPVKVPVPQPYPVKVPVRVTVEKKVPYPVEVEKKIPVPVEVYIPQKVEVEKKIPVYVPKPYPVEKKVPVPVKVPYPVKVPVQVPIEVPIYIHHPYQIESADYISNVQQYDPQNVGQYFSNIASQFFSNTNKGEQRIFGTISAEVSTNSPQHTVTAHGNSGFAGFHSRSGTDTLTTTAATTI</sequence>
<feature type="domain" description="ZW10 C-terminal helical" evidence="4">
    <location>
        <begin position="611"/>
        <end position="731"/>
    </location>
</feature>
<dbReference type="GO" id="GO:1990423">
    <property type="term" value="C:RZZ complex"/>
    <property type="evidence" value="ECO:0007669"/>
    <property type="project" value="TreeGrafter"/>
</dbReference>